<sequence length="145" mass="16406">MTTKLAGKDTFFLPFNRGSEEGGAGNPLPEDDSQYATGYLWQRLFQPDAWLKVLGRFLHLERKTSEGFDGRLTTRESMIFPRFHQWEVVNKLIEATRQEGVGRRYLIQHSAGSGKSNSIAWSAHQLASLYDDEGQKLFSSVISGH</sequence>
<evidence type="ECO:0000313" key="2">
    <source>
        <dbReference type="EMBL" id="SFL20618.1"/>
    </source>
</evidence>
<organism evidence="2 4">
    <name type="scientific">Azotobacter beijerinckii</name>
    <dbReference type="NCBI Taxonomy" id="170623"/>
    <lineage>
        <taxon>Bacteria</taxon>
        <taxon>Pseudomonadati</taxon>
        <taxon>Pseudomonadota</taxon>
        <taxon>Gammaproteobacteria</taxon>
        <taxon>Pseudomonadales</taxon>
        <taxon>Pseudomonadaceae</taxon>
        <taxon>Azotobacter</taxon>
    </lineage>
</organism>
<proteinExistence type="predicted"/>
<reference evidence="1 3" key="1">
    <citation type="submission" date="2016-10" db="EMBL/GenBank/DDBJ databases">
        <authorList>
            <person name="Varghese N."/>
            <person name="Submissions S."/>
        </authorList>
    </citation>
    <scope>NUCLEOTIDE SEQUENCE [LARGE SCALE GENOMIC DNA]</scope>
    <source>
        <strain evidence="1 3">DSM 282</strain>
    </source>
</reference>
<keyword evidence="3" id="KW-1185">Reference proteome</keyword>
<protein>
    <submittedName>
        <fullName evidence="2">Type I restriction enzyme, R subunit</fullName>
    </submittedName>
</protein>
<dbReference type="AlphaFoldDB" id="A0A1I4FRY6"/>
<dbReference type="Proteomes" id="UP000199579">
    <property type="component" value="Unassembled WGS sequence"/>
</dbReference>
<evidence type="ECO:0000313" key="1">
    <source>
        <dbReference type="EMBL" id="SFB53938.1"/>
    </source>
</evidence>
<dbReference type="EMBL" id="FOSX01000073">
    <property type="protein sequence ID" value="SFL20618.1"/>
    <property type="molecule type" value="Genomic_DNA"/>
</dbReference>
<dbReference type="EMBL" id="FOKJ01000076">
    <property type="protein sequence ID" value="SFB53938.1"/>
    <property type="molecule type" value="Genomic_DNA"/>
</dbReference>
<dbReference type="PANTHER" id="PTHR42927">
    <property type="entry name" value="HELICASE SUPERFAMILY 1 AND 2 DOMAIN-CONTAINING PROTEIN"/>
    <property type="match status" value="1"/>
</dbReference>
<name>A0A1I4FRY6_9GAMM</name>
<reference evidence="2 4" key="2">
    <citation type="submission" date="2016-10" db="EMBL/GenBank/DDBJ databases">
        <authorList>
            <person name="de Groot N.N."/>
        </authorList>
    </citation>
    <scope>NUCLEOTIDE SEQUENCE [LARGE SCALE GENOMIC DNA]</scope>
    <source>
        <strain evidence="2 4">DSM 381</strain>
    </source>
</reference>
<dbReference type="SUPFAM" id="SSF52540">
    <property type="entry name" value="P-loop containing nucleoside triphosphate hydrolases"/>
    <property type="match status" value="1"/>
</dbReference>
<dbReference type="InterPro" id="IPR027417">
    <property type="entry name" value="P-loop_NTPase"/>
</dbReference>
<evidence type="ECO:0000313" key="4">
    <source>
        <dbReference type="Proteomes" id="UP000199579"/>
    </source>
</evidence>
<dbReference type="PANTHER" id="PTHR42927:SF1">
    <property type="entry name" value="HELICASE SUPERFAMILY 1 AND 2 DOMAIN-CONTAINING PROTEIN"/>
    <property type="match status" value="1"/>
</dbReference>
<dbReference type="Proteomes" id="UP000198861">
    <property type="component" value="Unassembled WGS sequence"/>
</dbReference>
<gene>
    <name evidence="1" type="ORF">SAMN04244571_03633</name>
    <name evidence="2" type="ORF">SAMN04244574_03522</name>
</gene>
<accession>A0A1I4FRY6</accession>
<evidence type="ECO:0000313" key="3">
    <source>
        <dbReference type="Proteomes" id="UP000198861"/>
    </source>
</evidence>